<dbReference type="InterPro" id="IPR008772">
    <property type="entry name" value="Phosphonate_metab_PhnH"/>
</dbReference>
<accession>A0A8J2UFB4</accession>
<sequence length="218" mass="22943">MQRETLYDAVFDAQADYRLLLDAMARPGKINKLPRRGLTPPPGLSEAAASVGFALLDANAGFFVDGEDVAITRYLVVNTSARPVGIAEADFVFAGGLASPSLVASMKKGTLAYPDEGATLVVDVEELAAEVRGLGREVEAAERHVTPDSDSTLALTLSGPGVAGERVFFVRGLNTTLVQALQECNAEFPLGVDLVLADGAGRIACIPRSSKVKWAIIN</sequence>
<dbReference type="Pfam" id="PF05845">
    <property type="entry name" value="PhnH"/>
    <property type="match status" value="1"/>
</dbReference>
<reference evidence="1" key="1">
    <citation type="journal article" date="2014" name="Int. J. Syst. Evol. Microbiol.">
        <title>Complete genome sequence of Corynebacterium casei LMG S-19264T (=DSM 44701T), isolated from a smear-ripened cheese.</title>
        <authorList>
            <consortium name="US DOE Joint Genome Institute (JGI-PGF)"/>
            <person name="Walter F."/>
            <person name="Albersmeier A."/>
            <person name="Kalinowski J."/>
            <person name="Ruckert C."/>
        </authorList>
    </citation>
    <scope>NUCLEOTIDE SEQUENCE</scope>
    <source>
        <strain evidence="1">CGMCC 1.15448</strain>
    </source>
</reference>
<dbReference type="AlphaFoldDB" id="A0A8J2UFB4"/>
<dbReference type="SUPFAM" id="SSF159709">
    <property type="entry name" value="PhnH-like"/>
    <property type="match status" value="1"/>
</dbReference>
<evidence type="ECO:0000313" key="2">
    <source>
        <dbReference type="Proteomes" id="UP000607559"/>
    </source>
</evidence>
<evidence type="ECO:0000313" key="1">
    <source>
        <dbReference type="EMBL" id="GGB07274.1"/>
    </source>
</evidence>
<keyword evidence="1" id="KW-0456">Lyase</keyword>
<dbReference type="InterPro" id="IPR038058">
    <property type="entry name" value="PhnH-like_sp"/>
</dbReference>
<dbReference type="Proteomes" id="UP000607559">
    <property type="component" value="Unassembled WGS sequence"/>
</dbReference>
<keyword evidence="2" id="KW-1185">Reference proteome</keyword>
<dbReference type="EMBL" id="BMJC01000003">
    <property type="protein sequence ID" value="GGB07274.1"/>
    <property type="molecule type" value="Genomic_DNA"/>
</dbReference>
<dbReference type="GO" id="GO:0019634">
    <property type="term" value="P:organic phosphonate metabolic process"/>
    <property type="evidence" value="ECO:0007669"/>
    <property type="project" value="InterPro"/>
</dbReference>
<dbReference type="RefSeq" id="WP_188933662.1">
    <property type="nucleotide sequence ID" value="NZ_BMJC01000003.1"/>
</dbReference>
<reference evidence="1" key="2">
    <citation type="submission" date="2020-09" db="EMBL/GenBank/DDBJ databases">
        <authorList>
            <person name="Sun Q."/>
            <person name="Zhou Y."/>
        </authorList>
    </citation>
    <scope>NUCLEOTIDE SEQUENCE</scope>
    <source>
        <strain evidence="1">CGMCC 1.15448</strain>
    </source>
</reference>
<organism evidence="1 2">
    <name type="scientific">Puia dinghuensis</name>
    <dbReference type="NCBI Taxonomy" id="1792502"/>
    <lineage>
        <taxon>Bacteria</taxon>
        <taxon>Pseudomonadati</taxon>
        <taxon>Bacteroidota</taxon>
        <taxon>Chitinophagia</taxon>
        <taxon>Chitinophagales</taxon>
        <taxon>Chitinophagaceae</taxon>
        <taxon>Puia</taxon>
    </lineage>
</organism>
<proteinExistence type="predicted"/>
<dbReference type="Gene3D" id="3.40.50.11310">
    <property type="entry name" value="Bacterial phosphonate metabolism protein PhnH"/>
    <property type="match status" value="1"/>
</dbReference>
<dbReference type="GO" id="GO:0016829">
    <property type="term" value="F:lyase activity"/>
    <property type="evidence" value="ECO:0007669"/>
    <property type="project" value="UniProtKB-KW"/>
</dbReference>
<dbReference type="NCBIfam" id="TIGR03292">
    <property type="entry name" value="PhnH_redo"/>
    <property type="match status" value="1"/>
</dbReference>
<protein>
    <submittedName>
        <fullName evidence="1">Phosphonate C-P lyase system protein PhnH</fullName>
    </submittedName>
</protein>
<gene>
    <name evidence="1" type="ORF">GCM10011511_33460</name>
</gene>
<comment type="caution">
    <text evidence="1">The sequence shown here is derived from an EMBL/GenBank/DDBJ whole genome shotgun (WGS) entry which is preliminary data.</text>
</comment>
<dbReference type="PIRSF" id="PIRSF020680">
    <property type="entry name" value="PhnH"/>
    <property type="match status" value="1"/>
</dbReference>
<name>A0A8J2UFB4_9BACT</name>